<dbReference type="PANTHER" id="PTHR12192:SF2">
    <property type="entry name" value="GLUTATHIONE-SPECIFIC GAMMA-GLUTAMYLCYCLOTRANSFERASE 2"/>
    <property type="match status" value="1"/>
</dbReference>
<keyword evidence="4" id="KW-1185">Reference proteome</keyword>
<keyword evidence="2" id="KW-0456">Lyase</keyword>
<comment type="caution">
    <text evidence="3">The sequence shown here is derived from an EMBL/GenBank/DDBJ whole genome shotgun (WGS) entry which is preliminary data.</text>
</comment>
<dbReference type="CDD" id="cd06661">
    <property type="entry name" value="GGCT_like"/>
    <property type="match status" value="1"/>
</dbReference>
<dbReference type="Proteomes" id="UP001201217">
    <property type="component" value="Unassembled WGS sequence"/>
</dbReference>
<protein>
    <recommendedName>
        <fullName evidence="1">glutathione-specific gamma-glutamylcyclotransferase</fullName>
        <ecNumber evidence="1">4.3.2.7</ecNumber>
    </recommendedName>
</protein>
<name>A0ABS9EBY8_9HYPH</name>
<dbReference type="EMBL" id="JAKGTI010000003">
    <property type="protein sequence ID" value="MCF4099404.1"/>
    <property type="molecule type" value="Genomic_DNA"/>
</dbReference>
<dbReference type="InterPro" id="IPR036568">
    <property type="entry name" value="GGCT-like_sf"/>
</dbReference>
<dbReference type="InterPro" id="IPR013024">
    <property type="entry name" value="GGCT-like"/>
</dbReference>
<reference evidence="3 4" key="1">
    <citation type="submission" date="2022-01" db="EMBL/GenBank/DDBJ databases">
        <title>Maritalea mediterranea sp. nov., isolated from marine plastic residues from the Malva-rosa beach (Valencia, Spain).</title>
        <authorList>
            <person name="Vidal-Verdu A."/>
            <person name="Molina-Menor E."/>
            <person name="Pascual J."/>
            <person name="Pereto J."/>
            <person name="Porcar M."/>
        </authorList>
    </citation>
    <scope>NUCLEOTIDE SEQUENCE [LARGE SCALE GENOMIC DNA]</scope>
    <source>
        <strain evidence="3 4">P4.10X</strain>
    </source>
</reference>
<dbReference type="Gene3D" id="3.10.490.10">
    <property type="entry name" value="Gamma-glutamyl cyclotransferase-like"/>
    <property type="match status" value="1"/>
</dbReference>
<sequence>MGKWVFGYGSLIWRPGFDYMEKRPALLRGAHRQLCIYSFTHRGTEECPGLVFGLDRGGACRGMAFEVDPALWDKTYAYLHAREQQNGVYRETLRRVALDDGRYVDALVYLADPRHKQYAGRLDHDEQLRLVQQGHGQAGPNIEYVVNTHAHLVEMGIEDHGLDALVQALGPIPSS</sequence>
<evidence type="ECO:0000256" key="1">
    <source>
        <dbReference type="ARBA" id="ARBA00012344"/>
    </source>
</evidence>
<dbReference type="PANTHER" id="PTHR12192">
    <property type="entry name" value="CATION TRANSPORT PROTEIN CHAC-RELATED"/>
    <property type="match status" value="1"/>
</dbReference>
<evidence type="ECO:0000256" key="2">
    <source>
        <dbReference type="ARBA" id="ARBA00023239"/>
    </source>
</evidence>
<dbReference type="EC" id="4.3.2.7" evidence="1"/>
<proteinExistence type="predicted"/>
<dbReference type="InterPro" id="IPR006840">
    <property type="entry name" value="ChaC"/>
</dbReference>
<dbReference type="SUPFAM" id="SSF110857">
    <property type="entry name" value="Gamma-glutamyl cyclotransferase-like"/>
    <property type="match status" value="1"/>
</dbReference>
<dbReference type="RefSeq" id="WP_236115103.1">
    <property type="nucleotide sequence ID" value="NZ_JAKGTI010000003.1"/>
</dbReference>
<accession>A0ABS9EBY8</accession>
<gene>
    <name evidence="3" type="ORF">L1I42_12955</name>
</gene>
<organism evidence="3 4">
    <name type="scientific">Maritalea mediterranea</name>
    <dbReference type="NCBI Taxonomy" id="2909667"/>
    <lineage>
        <taxon>Bacteria</taxon>
        <taxon>Pseudomonadati</taxon>
        <taxon>Pseudomonadota</taxon>
        <taxon>Alphaproteobacteria</taxon>
        <taxon>Hyphomicrobiales</taxon>
        <taxon>Devosiaceae</taxon>
        <taxon>Maritalea</taxon>
    </lineage>
</organism>
<evidence type="ECO:0000313" key="4">
    <source>
        <dbReference type="Proteomes" id="UP001201217"/>
    </source>
</evidence>
<evidence type="ECO:0000313" key="3">
    <source>
        <dbReference type="EMBL" id="MCF4099404.1"/>
    </source>
</evidence>
<dbReference type="Pfam" id="PF04752">
    <property type="entry name" value="ChaC"/>
    <property type="match status" value="1"/>
</dbReference>